<keyword evidence="2" id="KW-1185">Reference proteome</keyword>
<accession>A0A0N5AV31</accession>
<feature type="compositionally biased region" description="Basic and acidic residues" evidence="1">
    <location>
        <begin position="1"/>
        <end position="11"/>
    </location>
</feature>
<name>A0A0N5AV31_9BILA</name>
<evidence type="ECO:0000313" key="2">
    <source>
        <dbReference type="Proteomes" id="UP000046393"/>
    </source>
</evidence>
<reference evidence="3" key="1">
    <citation type="submission" date="2017-02" db="UniProtKB">
        <authorList>
            <consortium name="WormBaseParasite"/>
        </authorList>
    </citation>
    <scope>IDENTIFICATION</scope>
</reference>
<evidence type="ECO:0000313" key="3">
    <source>
        <dbReference type="WBParaSite" id="SMUV_0000873501-mRNA-1"/>
    </source>
</evidence>
<evidence type="ECO:0000256" key="1">
    <source>
        <dbReference type="SAM" id="MobiDB-lite"/>
    </source>
</evidence>
<sequence length="68" mass="7505">MFKNADCRSSRPSDSVSLSSASLSSHRYSPQVSPNHLRPPQTHMAAAALMRRHKSDYAQYPPLPPADV</sequence>
<feature type="region of interest" description="Disordered" evidence="1">
    <location>
        <begin position="1"/>
        <end position="40"/>
    </location>
</feature>
<feature type="compositionally biased region" description="Low complexity" evidence="1">
    <location>
        <begin position="12"/>
        <end position="29"/>
    </location>
</feature>
<proteinExistence type="predicted"/>
<protein>
    <submittedName>
        <fullName evidence="3">OAR domain-containing protein</fullName>
    </submittedName>
</protein>
<organism evidence="2 3">
    <name type="scientific">Syphacia muris</name>
    <dbReference type="NCBI Taxonomy" id="451379"/>
    <lineage>
        <taxon>Eukaryota</taxon>
        <taxon>Metazoa</taxon>
        <taxon>Ecdysozoa</taxon>
        <taxon>Nematoda</taxon>
        <taxon>Chromadorea</taxon>
        <taxon>Rhabditida</taxon>
        <taxon>Spirurina</taxon>
        <taxon>Oxyuridomorpha</taxon>
        <taxon>Oxyuroidea</taxon>
        <taxon>Oxyuridae</taxon>
        <taxon>Syphacia</taxon>
    </lineage>
</organism>
<dbReference type="AlphaFoldDB" id="A0A0N5AV31"/>
<dbReference type="Proteomes" id="UP000046393">
    <property type="component" value="Unplaced"/>
</dbReference>
<dbReference type="WBParaSite" id="SMUV_0000873501-mRNA-1">
    <property type="protein sequence ID" value="SMUV_0000873501-mRNA-1"/>
    <property type="gene ID" value="SMUV_0000873501"/>
</dbReference>